<keyword evidence="5 10" id="KW-0812">Transmembrane</keyword>
<dbReference type="GO" id="GO:0015808">
    <property type="term" value="P:L-alanine transport"/>
    <property type="evidence" value="ECO:0007669"/>
    <property type="project" value="TreeGrafter"/>
</dbReference>
<evidence type="ECO:0000313" key="11">
    <source>
        <dbReference type="EMBL" id="XAY06330.1"/>
    </source>
</evidence>
<dbReference type="InterPro" id="IPR001851">
    <property type="entry name" value="ABC_transp_permease"/>
</dbReference>
<dbReference type="GO" id="GO:0015192">
    <property type="term" value="F:L-phenylalanine transmembrane transporter activity"/>
    <property type="evidence" value="ECO:0007669"/>
    <property type="project" value="TreeGrafter"/>
</dbReference>
<dbReference type="KEGG" id="parq:DSM112329_03199"/>
<evidence type="ECO:0000256" key="3">
    <source>
        <dbReference type="ARBA" id="ARBA00022475"/>
    </source>
</evidence>
<evidence type="ECO:0000256" key="5">
    <source>
        <dbReference type="ARBA" id="ARBA00022692"/>
    </source>
</evidence>
<organism evidence="11">
    <name type="scientific">Paraconexibacter sp. AEG42_29</name>
    <dbReference type="NCBI Taxonomy" id="2997339"/>
    <lineage>
        <taxon>Bacteria</taxon>
        <taxon>Bacillati</taxon>
        <taxon>Actinomycetota</taxon>
        <taxon>Thermoleophilia</taxon>
        <taxon>Solirubrobacterales</taxon>
        <taxon>Paraconexibacteraceae</taxon>
        <taxon>Paraconexibacter</taxon>
    </lineage>
</organism>
<evidence type="ECO:0000256" key="1">
    <source>
        <dbReference type="ARBA" id="ARBA00004651"/>
    </source>
</evidence>
<feature type="transmembrane region" description="Helical" evidence="10">
    <location>
        <begin position="256"/>
        <end position="277"/>
    </location>
</feature>
<dbReference type="GO" id="GO:0005886">
    <property type="term" value="C:plasma membrane"/>
    <property type="evidence" value="ECO:0007669"/>
    <property type="project" value="UniProtKB-SubCell"/>
</dbReference>
<dbReference type="EMBL" id="CP114014">
    <property type="protein sequence ID" value="XAY06330.1"/>
    <property type="molecule type" value="Genomic_DNA"/>
</dbReference>
<comment type="subcellular location">
    <subcellularLocation>
        <location evidence="1">Cell membrane</location>
        <topology evidence="1">Multi-pass membrane protein</topology>
    </subcellularLocation>
</comment>
<dbReference type="InterPro" id="IPR052157">
    <property type="entry name" value="BCAA_transport_permease"/>
</dbReference>
<dbReference type="GO" id="GO:0015190">
    <property type="term" value="F:L-leucine transmembrane transporter activity"/>
    <property type="evidence" value="ECO:0007669"/>
    <property type="project" value="TreeGrafter"/>
</dbReference>
<gene>
    <name evidence="11" type="primary">livH_3</name>
    <name evidence="11" type="ORF">DSM112329_03199</name>
</gene>
<evidence type="ECO:0000256" key="6">
    <source>
        <dbReference type="ARBA" id="ARBA00022970"/>
    </source>
</evidence>
<keyword evidence="6" id="KW-0029">Amino-acid transport</keyword>
<feature type="transmembrane region" description="Helical" evidence="10">
    <location>
        <begin position="158"/>
        <end position="178"/>
    </location>
</feature>
<keyword evidence="4" id="KW-0997">Cell inner membrane</keyword>
<dbReference type="Pfam" id="PF02653">
    <property type="entry name" value="BPD_transp_2"/>
    <property type="match status" value="1"/>
</dbReference>
<dbReference type="PANTHER" id="PTHR11795">
    <property type="entry name" value="BRANCHED-CHAIN AMINO ACID TRANSPORT SYSTEM PERMEASE PROTEIN LIVH"/>
    <property type="match status" value="1"/>
</dbReference>
<dbReference type="CDD" id="cd06582">
    <property type="entry name" value="TM_PBP1_LivH_like"/>
    <property type="match status" value="1"/>
</dbReference>
<feature type="transmembrane region" description="Helical" evidence="10">
    <location>
        <begin position="289"/>
        <end position="318"/>
    </location>
</feature>
<comment type="similarity">
    <text evidence="9">Belongs to the binding-protein-dependent transport system permease family. LivHM subfamily.</text>
</comment>
<dbReference type="GO" id="GO:0015188">
    <property type="term" value="F:L-isoleucine transmembrane transporter activity"/>
    <property type="evidence" value="ECO:0007669"/>
    <property type="project" value="TreeGrafter"/>
</dbReference>
<feature type="transmembrane region" description="Helical" evidence="10">
    <location>
        <begin position="120"/>
        <end position="137"/>
    </location>
</feature>
<sequence>MATTEVPPTAVGKPRTRRTNDALRETLSKYGLLATLVALPLYFAIHDLTGDQGDLSRLGENLVRGLSNGSIWALIAVGYTLVYGIIELINFAHGDVFMIGAFTAFSLTGTIGLTLTTGPLGLVFGLFLTLLITMVVTGSMNVMIERVAYRPLRNAPKLAPLITAVGFSFILQNVGLLWRGGSQKSVPNLIDYDNVIFHVLGVPISNGDLLAIGVTVPLVVVLTAFITKSRLGKAMRATAQDPDAARLQGINVDHTISLTFLIGGMMAGAAGLIYALYQTSVSYNMGFQAGLIAFTAAVMGGIGNLKGAVLGGLVIGVIQELADNRIGGQWVSAVVFGYLILIMVFRPQGLIGEQTREAG</sequence>
<feature type="transmembrane region" description="Helical" evidence="10">
    <location>
        <begin position="96"/>
        <end position="114"/>
    </location>
</feature>
<feature type="transmembrane region" description="Helical" evidence="10">
    <location>
        <begin position="330"/>
        <end position="349"/>
    </location>
</feature>
<evidence type="ECO:0000256" key="4">
    <source>
        <dbReference type="ARBA" id="ARBA00022519"/>
    </source>
</evidence>
<proteinExistence type="inferred from homology"/>
<dbReference type="AlphaFoldDB" id="A0AAU7AXG1"/>
<evidence type="ECO:0000256" key="7">
    <source>
        <dbReference type="ARBA" id="ARBA00022989"/>
    </source>
</evidence>
<feature type="transmembrane region" description="Helical" evidence="10">
    <location>
        <begin position="65"/>
        <end position="89"/>
    </location>
</feature>
<dbReference type="PANTHER" id="PTHR11795:SF371">
    <property type="entry name" value="HIGH-AFFINITY BRANCHED-CHAIN AMINO ACID TRANSPORT SYSTEM PERMEASE PROTEIN LIVH"/>
    <property type="match status" value="1"/>
</dbReference>
<reference evidence="11" key="1">
    <citation type="submission" date="2022-12" db="EMBL/GenBank/DDBJ databases">
        <title>Paraconexibacter alkalitolerans sp. nov. and Baekduia alba sp. nov., isolated from soil and emended description of the genera Paraconexibacter (Chun et al., 2020) and Baekduia (An et al., 2020).</title>
        <authorList>
            <person name="Vieira S."/>
            <person name="Huber K.J."/>
            <person name="Geppert A."/>
            <person name="Wolf J."/>
            <person name="Neumann-Schaal M."/>
            <person name="Muesken M."/>
            <person name="Overmann J."/>
        </authorList>
    </citation>
    <scope>NUCLEOTIDE SEQUENCE</scope>
    <source>
        <strain evidence="11">AEG42_29</strain>
    </source>
</reference>
<evidence type="ECO:0000256" key="8">
    <source>
        <dbReference type="ARBA" id="ARBA00023136"/>
    </source>
</evidence>
<dbReference type="RefSeq" id="WP_354697564.1">
    <property type="nucleotide sequence ID" value="NZ_CP114014.1"/>
</dbReference>
<name>A0AAU7AXG1_9ACTN</name>
<dbReference type="GO" id="GO:1903806">
    <property type="term" value="P:L-isoleucine import across plasma membrane"/>
    <property type="evidence" value="ECO:0007669"/>
    <property type="project" value="TreeGrafter"/>
</dbReference>
<keyword evidence="3" id="KW-1003">Cell membrane</keyword>
<dbReference type="GO" id="GO:0005304">
    <property type="term" value="F:L-valine transmembrane transporter activity"/>
    <property type="evidence" value="ECO:0007669"/>
    <property type="project" value="TreeGrafter"/>
</dbReference>
<keyword evidence="7 10" id="KW-1133">Transmembrane helix</keyword>
<evidence type="ECO:0000256" key="2">
    <source>
        <dbReference type="ARBA" id="ARBA00022448"/>
    </source>
</evidence>
<evidence type="ECO:0000256" key="10">
    <source>
        <dbReference type="SAM" id="Phobius"/>
    </source>
</evidence>
<accession>A0AAU7AXG1</accession>
<evidence type="ECO:0000256" key="9">
    <source>
        <dbReference type="ARBA" id="ARBA00037998"/>
    </source>
</evidence>
<keyword evidence="2" id="KW-0813">Transport</keyword>
<feature type="transmembrane region" description="Helical" evidence="10">
    <location>
        <begin position="27"/>
        <end position="45"/>
    </location>
</feature>
<protein>
    <submittedName>
        <fullName evidence="11">High-affinity branched-chain amino acid transport system permease protein LivH</fullName>
    </submittedName>
</protein>
<dbReference type="GO" id="GO:0042941">
    <property type="term" value="P:D-alanine transmembrane transport"/>
    <property type="evidence" value="ECO:0007669"/>
    <property type="project" value="TreeGrafter"/>
</dbReference>
<feature type="transmembrane region" description="Helical" evidence="10">
    <location>
        <begin position="209"/>
        <end position="227"/>
    </location>
</feature>
<keyword evidence="8 10" id="KW-0472">Membrane</keyword>